<keyword evidence="2" id="KW-1185">Reference proteome</keyword>
<sequence length="91" mass="10299">MAAYSITFNSDDLENCNDLEKVINTISKNFIRTTPSQYIISSTSLAGPIRDRLETCFKQGSPLLVIKIDINDFASLYIDNRIMDALNPVYF</sequence>
<name>N8Y6K8_ACIGI</name>
<protein>
    <submittedName>
        <fullName evidence="1">Uncharacterized protein</fullName>
    </submittedName>
</protein>
<gene>
    <name evidence="1" type="ORF">F964_02683</name>
</gene>
<evidence type="ECO:0000313" key="2">
    <source>
        <dbReference type="Proteomes" id="UP000013148"/>
    </source>
</evidence>
<dbReference type="EMBL" id="APPJ01000011">
    <property type="protein sequence ID" value="ENV16934.1"/>
    <property type="molecule type" value="Genomic_DNA"/>
</dbReference>
<reference evidence="1 2" key="1">
    <citation type="submission" date="2013-02" db="EMBL/GenBank/DDBJ databases">
        <title>The Genome Sequence of Acinetobacter guillouiae NIPH 991.</title>
        <authorList>
            <consortium name="The Broad Institute Genome Sequencing Platform"/>
            <consortium name="The Broad Institute Genome Sequencing Center for Infectious Disease"/>
            <person name="Cerqueira G."/>
            <person name="Feldgarden M."/>
            <person name="Courvalin P."/>
            <person name="Perichon B."/>
            <person name="Grillot-Courvalin C."/>
            <person name="Clermont D."/>
            <person name="Rocha E."/>
            <person name="Yoon E.-J."/>
            <person name="Nemec A."/>
            <person name="Walker B."/>
            <person name="Young S.K."/>
            <person name="Zeng Q."/>
            <person name="Gargeya S."/>
            <person name="Fitzgerald M."/>
            <person name="Haas B."/>
            <person name="Abouelleil A."/>
            <person name="Alvarado L."/>
            <person name="Arachchi H.M."/>
            <person name="Berlin A.M."/>
            <person name="Chapman S.B."/>
            <person name="Dewar J."/>
            <person name="Goldberg J."/>
            <person name="Griggs A."/>
            <person name="Gujja S."/>
            <person name="Hansen M."/>
            <person name="Howarth C."/>
            <person name="Imamovic A."/>
            <person name="Larimer J."/>
            <person name="McCowan C."/>
            <person name="Murphy C."/>
            <person name="Neiman D."/>
            <person name="Pearson M."/>
            <person name="Priest M."/>
            <person name="Roberts A."/>
            <person name="Saif S."/>
            <person name="Shea T."/>
            <person name="Sisk P."/>
            <person name="Sykes S."/>
            <person name="Wortman J."/>
            <person name="Nusbaum C."/>
            <person name="Birren B."/>
        </authorList>
    </citation>
    <scope>NUCLEOTIDE SEQUENCE [LARGE SCALE GENOMIC DNA]</scope>
    <source>
        <strain evidence="1 2">NIPH 991</strain>
    </source>
</reference>
<organism evidence="1 2">
    <name type="scientific">Acinetobacter guillouiae NIPH 991</name>
    <dbReference type="NCBI Taxonomy" id="1217656"/>
    <lineage>
        <taxon>Bacteria</taxon>
        <taxon>Pseudomonadati</taxon>
        <taxon>Pseudomonadota</taxon>
        <taxon>Gammaproteobacteria</taxon>
        <taxon>Moraxellales</taxon>
        <taxon>Moraxellaceae</taxon>
        <taxon>Acinetobacter</taxon>
    </lineage>
</organism>
<dbReference type="AlphaFoldDB" id="N8Y6K8"/>
<proteinExistence type="predicted"/>
<evidence type="ECO:0000313" key="1">
    <source>
        <dbReference type="EMBL" id="ENV16934.1"/>
    </source>
</evidence>
<dbReference type="HOGENOM" id="CLU_2420300_0_0_6"/>
<accession>N8Y6K8</accession>
<comment type="caution">
    <text evidence="1">The sequence shown here is derived from an EMBL/GenBank/DDBJ whole genome shotgun (WGS) entry which is preliminary data.</text>
</comment>
<dbReference type="Proteomes" id="UP000013148">
    <property type="component" value="Unassembled WGS sequence"/>
</dbReference>